<gene>
    <name evidence="2" type="ORF">AMSG_06413</name>
</gene>
<keyword evidence="1" id="KW-0732">Signal</keyword>
<dbReference type="OrthoDB" id="406551at2759"/>
<dbReference type="GeneID" id="25565574"/>
<reference evidence="2 3" key="1">
    <citation type="submission" date="2010-05" db="EMBL/GenBank/DDBJ databases">
        <title>The Genome Sequence of Thecamonas trahens ATCC 50062.</title>
        <authorList>
            <consortium name="The Broad Institute Genome Sequencing Platform"/>
            <person name="Russ C."/>
            <person name="Cuomo C."/>
            <person name="Shea T."/>
            <person name="Young S.K."/>
            <person name="Zeng Q."/>
            <person name="Koehrsen M."/>
            <person name="Haas B."/>
            <person name="Borodovsky M."/>
            <person name="Guigo R."/>
            <person name="Alvarado L."/>
            <person name="Berlin A."/>
            <person name="Bochicchio J."/>
            <person name="Borenstein D."/>
            <person name="Chapman S."/>
            <person name="Chen Z."/>
            <person name="Freedman E."/>
            <person name="Gellesch M."/>
            <person name="Goldberg J."/>
            <person name="Griggs A."/>
            <person name="Gujja S."/>
            <person name="Heilman E."/>
            <person name="Heiman D."/>
            <person name="Hepburn T."/>
            <person name="Howarth C."/>
            <person name="Jen D."/>
            <person name="Larson L."/>
            <person name="Mehta T."/>
            <person name="Park D."/>
            <person name="Pearson M."/>
            <person name="Roberts A."/>
            <person name="Saif S."/>
            <person name="Shenoy N."/>
            <person name="Sisk P."/>
            <person name="Stolte C."/>
            <person name="Sykes S."/>
            <person name="Thomson T."/>
            <person name="Walk T."/>
            <person name="White J."/>
            <person name="Yandava C."/>
            <person name="Burger G."/>
            <person name="Gray M.W."/>
            <person name="Holland P.W.H."/>
            <person name="King N."/>
            <person name="Lang F.B.F."/>
            <person name="Roger A.J."/>
            <person name="Ruiz-Trillo I."/>
            <person name="Lander E."/>
            <person name="Nusbaum C."/>
        </authorList>
    </citation>
    <scope>NUCLEOTIDE SEQUENCE [LARGE SCALE GENOMIC DNA]</scope>
    <source>
        <strain evidence="2 3">ATCC 50062</strain>
    </source>
</reference>
<proteinExistence type="predicted"/>
<evidence type="ECO:0000313" key="2">
    <source>
        <dbReference type="EMBL" id="KNC50256.1"/>
    </source>
</evidence>
<feature type="chain" id="PRO_5005537343" evidence="1">
    <location>
        <begin position="34"/>
        <end position="245"/>
    </location>
</feature>
<keyword evidence="3" id="KW-1185">Reference proteome</keyword>
<dbReference type="RefSeq" id="XP_013757085.1">
    <property type="nucleotide sequence ID" value="XM_013901631.1"/>
</dbReference>
<dbReference type="Proteomes" id="UP000054408">
    <property type="component" value="Unassembled WGS sequence"/>
</dbReference>
<evidence type="ECO:0000313" key="3">
    <source>
        <dbReference type="Proteomes" id="UP000054408"/>
    </source>
</evidence>
<sequence length="245" mass="26732">MPRAMRVVPSATLALALTLVVALALAVASPTAAARPSTPPVLPPTYSVEMHEYLHTAVPDKEYRWNISYAISYELGSARQIHSAGQYDEICSSIPGHEHTGERCEVIINTDYRYVYLPDSDICCQCCTSGAPQYCGVVKPDWAANGTYIGEVPIDTGGPSPTTCYQYDVQGHYVNHFYVTPELAPDGYVTPCEFWEAKPGHVLRKQFVYQLATYSTAPIPASHFDLPDVPGGCDQQCPGICEHAA</sequence>
<name>A0A0L0DDQ2_THETB</name>
<dbReference type="AlphaFoldDB" id="A0A0L0DDQ2"/>
<protein>
    <submittedName>
        <fullName evidence="2">Uncharacterized protein</fullName>
    </submittedName>
</protein>
<accession>A0A0L0DDQ2</accession>
<organism evidence="2 3">
    <name type="scientific">Thecamonas trahens ATCC 50062</name>
    <dbReference type="NCBI Taxonomy" id="461836"/>
    <lineage>
        <taxon>Eukaryota</taxon>
        <taxon>Apusozoa</taxon>
        <taxon>Apusomonadida</taxon>
        <taxon>Apusomonadidae</taxon>
        <taxon>Thecamonas</taxon>
    </lineage>
</organism>
<dbReference type="EMBL" id="GL349460">
    <property type="protein sequence ID" value="KNC50256.1"/>
    <property type="molecule type" value="Genomic_DNA"/>
</dbReference>
<feature type="signal peptide" evidence="1">
    <location>
        <begin position="1"/>
        <end position="33"/>
    </location>
</feature>
<evidence type="ECO:0000256" key="1">
    <source>
        <dbReference type="SAM" id="SignalP"/>
    </source>
</evidence>